<organism evidence="2 3">
    <name type="scientific">Pyxidicoccus fallax</name>
    <dbReference type="NCBI Taxonomy" id="394095"/>
    <lineage>
        <taxon>Bacteria</taxon>
        <taxon>Pseudomonadati</taxon>
        <taxon>Myxococcota</taxon>
        <taxon>Myxococcia</taxon>
        <taxon>Myxococcales</taxon>
        <taxon>Cystobacterineae</taxon>
        <taxon>Myxococcaceae</taxon>
        <taxon>Pyxidicoccus</taxon>
    </lineage>
</organism>
<accession>A0A848M2J3</accession>
<evidence type="ECO:0000256" key="1">
    <source>
        <dbReference type="SAM" id="Phobius"/>
    </source>
</evidence>
<proteinExistence type="predicted"/>
<evidence type="ECO:0000313" key="3">
    <source>
        <dbReference type="Proteomes" id="UP000518300"/>
    </source>
</evidence>
<dbReference type="Proteomes" id="UP000518300">
    <property type="component" value="Unassembled WGS sequence"/>
</dbReference>
<name>A0A848M2J3_9BACT</name>
<dbReference type="EMBL" id="JABBJJ010000735">
    <property type="protein sequence ID" value="NMO23683.1"/>
    <property type="molecule type" value="Genomic_DNA"/>
</dbReference>
<comment type="caution">
    <text evidence="2">The sequence shown here is derived from an EMBL/GenBank/DDBJ whole genome shotgun (WGS) entry which is preliminary data.</text>
</comment>
<feature type="non-terminal residue" evidence="2">
    <location>
        <position position="60"/>
    </location>
</feature>
<sequence>MTPVQLALWTVLGVALVISVVTDVLRREILDVVTYPLMGVALGVRFFSEGLGDLEHGVLS</sequence>
<evidence type="ECO:0000313" key="2">
    <source>
        <dbReference type="EMBL" id="NMO23683.1"/>
    </source>
</evidence>
<gene>
    <name evidence="2" type="ORF">HG543_53870</name>
</gene>
<keyword evidence="1" id="KW-0472">Membrane</keyword>
<protein>
    <submittedName>
        <fullName evidence="2">Prepilin peptidase</fullName>
    </submittedName>
</protein>
<reference evidence="2 3" key="1">
    <citation type="submission" date="2020-04" db="EMBL/GenBank/DDBJ databases">
        <title>Draft genome of Pyxidicoccus fallax type strain.</title>
        <authorList>
            <person name="Whitworth D.E."/>
        </authorList>
    </citation>
    <scope>NUCLEOTIDE SEQUENCE [LARGE SCALE GENOMIC DNA]</scope>
    <source>
        <strain evidence="2 3">DSM 14698</strain>
    </source>
</reference>
<keyword evidence="1" id="KW-0812">Transmembrane</keyword>
<dbReference type="AlphaFoldDB" id="A0A848M2J3"/>
<keyword evidence="3" id="KW-1185">Reference proteome</keyword>
<keyword evidence="1" id="KW-1133">Transmembrane helix</keyword>
<feature type="transmembrane region" description="Helical" evidence="1">
    <location>
        <begin position="6"/>
        <end position="25"/>
    </location>
</feature>